<feature type="signal peptide" evidence="3">
    <location>
        <begin position="1"/>
        <end position="22"/>
    </location>
</feature>
<dbReference type="Proteomes" id="UP001432014">
    <property type="component" value="Chromosome"/>
</dbReference>
<dbReference type="RefSeq" id="WP_329494645.1">
    <property type="nucleotide sequence ID" value="NZ_CP108460.1"/>
</dbReference>
<dbReference type="PROSITE" id="PS51257">
    <property type="entry name" value="PROKAR_LIPOPROTEIN"/>
    <property type="match status" value="1"/>
</dbReference>
<name>A0ABZ1WED6_9ACTN</name>
<feature type="domain" description="DUF4352" evidence="4">
    <location>
        <begin position="82"/>
        <end position="188"/>
    </location>
</feature>
<evidence type="ECO:0000313" key="6">
    <source>
        <dbReference type="Proteomes" id="UP001432014"/>
    </source>
</evidence>
<evidence type="ECO:0000313" key="5">
    <source>
        <dbReference type="EMBL" id="WUS59241.1"/>
    </source>
</evidence>
<feature type="region of interest" description="Disordered" evidence="2">
    <location>
        <begin position="205"/>
        <end position="240"/>
    </location>
</feature>
<reference evidence="5 6" key="1">
    <citation type="submission" date="2022-10" db="EMBL/GenBank/DDBJ databases">
        <title>The complete genomes of actinobacterial strains from the NBC collection.</title>
        <authorList>
            <person name="Joergensen T.S."/>
            <person name="Alvarez Arevalo M."/>
            <person name="Sterndorff E.B."/>
            <person name="Faurdal D."/>
            <person name="Vuksanovic O."/>
            <person name="Mourched A.-S."/>
            <person name="Charusanti P."/>
            <person name="Shaw S."/>
            <person name="Blin K."/>
            <person name="Weber T."/>
        </authorList>
    </citation>
    <scope>NUCLEOTIDE SEQUENCE [LARGE SCALE GENOMIC DNA]</scope>
    <source>
        <strain evidence="5 6">NBC_01247</strain>
    </source>
</reference>
<protein>
    <submittedName>
        <fullName evidence="5">DUF4352 domain-containing protein</fullName>
    </submittedName>
</protein>
<dbReference type="Gene3D" id="2.60.40.1240">
    <property type="match status" value="1"/>
</dbReference>
<dbReference type="InterPro" id="IPR029050">
    <property type="entry name" value="Immunoprotect_excell_Ig-like"/>
</dbReference>
<organism evidence="5 6">
    <name type="scientific">Kitasatospora herbaricolor</name>
    <dbReference type="NCBI Taxonomy" id="68217"/>
    <lineage>
        <taxon>Bacteria</taxon>
        <taxon>Bacillati</taxon>
        <taxon>Actinomycetota</taxon>
        <taxon>Actinomycetes</taxon>
        <taxon>Kitasatosporales</taxon>
        <taxon>Streptomycetaceae</taxon>
        <taxon>Kitasatospora</taxon>
    </lineage>
</organism>
<dbReference type="InterPro" id="IPR029051">
    <property type="entry name" value="DUF4352"/>
</dbReference>
<proteinExistence type="predicted"/>
<keyword evidence="1 3" id="KW-0732">Signal</keyword>
<feature type="compositionally biased region" description="Low complexity" evidence="2">
    <location>
        <begin position="206"/>
        <end position="240"/>
    </location>
</feature>
<sequence length="333" mass="32522">MRATPAVRAVSLLAGLALATLAGCSSHSIETVPASKASTASGSASPSGPATATGSAGSPSGGTAARARVGDTLELPGTASGSRMAVTVTQVVDPAAPGNGISTPRAGNRLVSVQFSLHNIGTTVYGDAPSNGAQVIDGQGQGFNADISVTTQAGPAFPAIVNIAPGDTALGFVSFQLPAGSTLAKVQFTLDSGLADATGQWRVDPAAKSSQATTAPQATGAPSGATLPASPAGSAPGGTTAADARATVEAYYAAVNAKDYPAAWALGGKNLNSSYQGFKAGFASTARDDVTVTAVNGPVVSVVLDAVQVDGSHRVFSGTYTVRGGVIVGADIH</sequence>
<gene>
    <name evidence="5" type="ORF">OG469_29275</name>
</gene>
<evidence type="ECO:0000256" key="3">
    <source>
        <dbReference type="SAM" id="SignalP"/>
    </source>
</evidence>
<keyword evidence="6" id="KW-1185">Reference proteome</keyword>
<feature type="chain" id="PRO_5045152384" evidence="3">
    <location>
        <begin position="23"/>
        <end position="333"/>
    </location>
</feature>
<dbReference type="EMBL" id="CP108482">
    <property type="protein sequence ID" value="WUS59241.1"/>
    <property type="molecule type" value="Genomic_DNA"/>
</dbReference>
<accession>A0ABZ1WED6</accession>
<evidence type="ECO:0000259" key="4">
    <source>
        <dbReference type="Pfam" id="PF11611"/>
    </source>
</evidence>
<dbReference type="Pfam" id="PF11611">
    <property type="entry name" value="DUF4352"/>
    <property type="match status" value="1"/>
</dbReference>
<evidence type="ECO:0000256" key="1">
    <source>
        <dbReference type="ARBA" id="ARBA00022729"/>
    </source>
</evidence>
<feature type="region of interest" description="Disordered" evidence="2">
    <location>
        <begin position="37"/>
        <end position="65"/>
    </location>
</feature>
<evidence type="ECO:0000256" key="2">
    <source>
        <dbReference type="SAM" id="MobiDB-lite"/>
    </source>
</evidence>